<feature type="domain" description="M23ase beta-sheet core" evidence="3">
    <location>
        <begin position="64"/>
        <end position="163"/>
    </location>
</feature>
<comment type="caution">
    <text evidence="4">The sequence shown here is derived from an EMBL/GenBank/DDBJ whole genome shotgun (WGS) entry which is preliminary data.</text>
</comment>
<dbReference type="SUPFAM" id="SSF47090">
    <property type="entry name" value="PGBD-like"/>
    <property type="match status" value="1"/>
</dbReference>
<feature type="signal peptide" evidence="1">
    <location>
        <begin position="1"/>
        <end position="33"/>
    </location>
</feature>
<dbReference type="InterPro" id="IPR006311">
    <property type="entry name" value="TAT_signal"/>
</dbReference>
<dbReference type="Gene3D" id="2.70.70.10">
    <property type="entry name" value="Glucose Permease (Domain IIA)"/>
    <property type="match status" value="1"/>
</dbReference>
<evidence type="ECO:0000313" key="5">
    <source>
        <dbReference type="Proteomes" id="UP000216300"/>
    </source>
</evidence>
<evidence type="ECO:0000259" key="2">
    <source>
        <dbReference type="Pfam" id="PF01471"/>
    </source>
</evidence>
<evidence type="ECO:0000313" key="4">
    <source>
        <dbReference type="EMBL" id="OYN88999.1"/>
    </source>
</evidence>
<dbReference type="Pfam" id="PF01551">
    <property type="entry name" value="Peptidase_M23"/>
    <property type="match status" value="1"/>
</dbReference>
<proteinExistence type="predicted"/>
<feature type="chain" id="PRO_5013010535" evidence="1">
    <location>
        <begin position="34"/>
        <end position="293"/>
    </location>
</feature>
<evidence type="ECO:0000259" key="3">
    <source>
        <dbReference type="Pfam" id="PF01551"/>
    </source>
</evidence>
<evidence type="ECO:0000256" key="1">
    <source>
        <dbReference type="SAM" id="SignalP"/>
    </source>
</evidence>
<dbReference type="InterPro" id="IPR036365">
    <property type="entry name" value="PGBD-like_sf"/>
</dbReference>
<dbReference type="AlphaFoldDB" id="A0A255EBR4"/>
<dbReference type="OrthoDB" id="1099523at2"/>
<keyword evidence="1" id="KW-0732">Signal</keyword>
<reference evidence="4 5" key="1">
    <citation type="submission" date="2017-07" db="EMBL/GenBank/DDBJ databases">
        <title>Draft whole genome sequences of clinical Proprionibacteriaceae strains.</title>
        <authorList>
            <person name="Bernier A.-M."/>
            <person name="Bernard K."/>
            <person name="Domingo M.-C."/>
        </authorList>
    </citation>
    <scope>NUCLEOTIDE SEQUENCE [LARGE SCALE GENOMIC DNA]</scope>
    <source>
        <strain evidence="4 5">NML 150081</strain>
    </source>
</reference>
<dbReference type="PANTHER" id="PTHR21666">
    <property type="entry name" value="PEPTIDASE-RELATED"/>
    <property type="match status" value="1"/>
</dbReference>
<dbReference type="EMBL" id="NMVJ01000010">
    <property type="protein sequence ID" value="OYN88999.1"/>
    <property type="molecule type" value="Genomic_DNA"/>
</dbReference>
<dbReference type="InterPro" id="IPR050570">
    <property type="entry name" value="Cell_wall_metabolism_enzyme"/>
</dbReference>
<dbReference type="SUPFAM" id="SSF51261">
    <property type="entry name" value="Duplicated hybrid motif"/>
    <property type="match status" value="1"/>
</dbReference>
<dbReference type="RefSeq" id="WP_094455511.1">
    <property type="nucleotide sequence ID" value="NZ_NMVJ01000010.1"/>
</dbReference>
<accession>A0A255EBR4</accession>
<gene>
    <name evidence="4" type="ORF">CGZ91_12030</name>
</gene>
<dbReference type="GO" id="GO:0004222">
    <property type="term" value="F:metalloendopeptidase activity"/>
    <property type="evidence" value="ECO:0007669"/>
    <property type="project" value="TreeGrafter"/>
</dbReference>
<dbReference type="PROSITE" id="PS51318">
    <property type="entry name" value="TAT"/>
    <property type="match status" value="1"/>
</dbReference>
<feature type="domain" description="Peptidoglycan binding-like" evidence="2">
    <location>
        <begin position="226"/>
        <end position="257"/>
    </location>
</feature>
<dbReference type="Pfam" id="PF01471">
    <property type="entry name" value="PG_binding_1"/>
    <property type="match status" value="1"/>
</dbReference>
<dbReference type="CDD" id="cd12797">
    <property type="entry name" value="M23_peptidase"/>
    <property type="match status" value="1"/>
</dbReference>
<keyword evidence="5" id="KW-1185">Reference proteome</keyword>
<dbReference type="PANTHER" id="PTHR21666:SF270">
    <property type="entry name" value="MUREIN HYDROLASE ACTIVATOR ENVC"/>
    <property type="match status" value="1"/>
</dbReference>
<sequence>MSDSLSRRRLLQLASVTGLAVTGGAVFASTAQAASYSSPVEVGSRYTSGYGWRDLDGNGTKENFHAGSDYAPPTPGQTGRPVYAAAAGTVVRRQTGAIPLHTGYGIVIDHGSYFSYYGHLAAYAVSNGASVAVGQRIGTMGATGNAQGIHLHFGIFTGSPSNPSFQNPHTWLANKGIIPGKTPPVTGGGGGTWPDVALPVTDSHTAASHAAWVKLMADIGYTNSSLTKNIQSWLKAKGFYTGVIDGVFGAMTVKALQTTLKQRGFYTGTIDGNRGPLTIRAEIAFLNDQRRFY</sequence>
<organism evidence="4 5">
    <name type="scientific">Parenemella sanctibonifatiensis</name>
    <dbReference type="NCBI Taxonomy" id="2016505"/>
    <lineage>
        <taxon>Bacteria</taxon>
        <taxon>Bacillati</taxon>
        <taxon>Actinomycetota</taxon>
        <taxon>Actinomycetes</taxon>
        <taxon>Propionibacteriales</taxon>
        <taxon>Propionibacteriaceae</taxon>
        <taxon>Parenemella</taxon>
    </lineage>
</organism>
<name>A0A255EBR4_9ACTN</name>
<dbReference type="InterPro" id="IPR016047">
    <property type="entry name" value="M23ase_b-sheet_dom"/>
</dbReference>
<dbReference type="Proteomes" id="UP000216300">
    <property type="component" value="Unassembled WGS sequence"/>
</dbReference>
<protein>
    <submittedName>
        <fullName evidence="4">Uncharacterized protein</fullName>
    </submittedName>
</protein>
<dbReference type="InterPro" id="IPR002477">
    <property type="entry name" value="Peptidoglycan-bd-like"/>
</dbReference>
<dbReference type="InterPro" id="IPR011055">
    <property type="entry name" value="Dup_hybrid_motif"/>
</dbReference>